<evidence type="ECO:0000256" key="4">
    <source>
        <dbReference type="SAM" id="MobiDB-lite"/>
    </source>
</evidence>
<evidence type="ECO:0000313" key="5">
    <source>
        <dbReference type="EMBL" id="KAL2844562.1"/>
    </source>
</evidence>
<organism evidence="5 6">
    <name type="scientific">Aspergillus pseudoustus</name>
    <dbReference type="NCBI Taxonomy" id="1810923"/>
    <lineage>
        <taxon>Eukaryota</taxon>
        <taxon>Fungi</taxon>
        <taxon>Dikarya</taxon>
        <taxon>Ascomycota</taxon>
        <taxon>Pezizomycotina</taxon>
        <taxon>Eurotiomycetes</taxon>
        <taxon>Eurotiomycetidae</taxon>
        <taxon>Eurotiales</taxon>
        <taxon>Aspergillaceae</taxon>
        <taxon>Aspergillus</taxon>
        <taxon>Aspergillus subgen. Nidulantes</taxon>
    </lineage>
</organism>
<dbReference type="Proteomes" id="UP001610446">
    <property type="component" value="Unassembled WGS sequence"/>
</dbReference>
<dbReference type="Gene3D" id="3.40.50.720">
    <property type="entry name" value="NAD(P)-binding Rossmann-like Domain"/>
    <property type="match status" value="1"/>
</dbReference>
<proteinExistence type="inferred from homology"/>
<keyword evidence="2" id="KW-0521">NADP</keyword>
<feature type="region of interest" description="Disordered" evidence="4">
    <location>
        <begin position="1"/>
        <end position="23"/>
    </location>
</feature>
<gene>
    <name evidence="5" type="ORF">BJY01DRAFT_263858</name>
</gene>
<dbReference type="InterPro" id="IPR036291">
    <property type="entry name" value="NAD(P)-bd_dom_sf"/>
</dbReference>
<dbReference type="PRINTS" id="PR00081">
    <property type="entry name" value="GDHRDH"/>
</dbReference>
<evidence type="ECO:0000256" key="2">
    <source>
        <dbReference type="ARBA" id="ARBA00022857"/>
    </source>
</evidence>
<dbReference type="PANTHER" id="PTHR24320">
    <property type="entry name" value="RETINOL DEHYDROGENASE"/>
    <property type="match status" value="1"/>
</dbReference>
<sequence length="332" mass="35835">MTTRYADVHKNPQGPGDARPTAQEVVHDEGLEGQLTDRSFLITGASSGIGVETAKALFTTGSTLYLTARNLDKAKDALGGEIVSSPRVHLLELDLESLASVRACASQLLSQTKTLDVFIANAGVMATPEGRTKDGFETQLGTNFLSHFLLFLLLRPALLAAAAAPGPDARVVFLSSIAHRYSEVDFENPNLDGAYEKWKAYGQSKTALLWAANEIDRRYASQGLRAFSVQPGGIQTGLLQHMSEEEKSGLTSDPTLGPQFKSPQQGAATSVWAAISRSLEGKGGVYLEDVQIAKEYDASEGQWAPGYFPHAYSPAKEKQLWEMSLKMVGVEE</sequence>
<protein>
    <submittedName>
        <fullName evidence="5">Short-chain dehydrogenase</fullName>
    </submittedName>
</protein>
<evidence type="ECO:0000256" key="3">
    <source>
        <dbReference type="ARBA" id="ARBA00023002"/>
    </source>
</evidence>
<feature type="compositionally biased region" description="Basic and acidic residues" evidence="4">
    <location>
        <begin position="1"/>
        <end position="10"/>
    </location>
</feature>
<accession>A0ABR4JXQ2</accession>
<dbReference type="SUPFAM" id="SSF51735">
    <property type="entry name" value="NAD(P)-binding Rossmann-fold domains"/>
    <property type="match status" value="1"/>
</dbReference>
<dbReference type="PANTHER" id="PTHR24320:SF272">
    <property type="entry name" value="NAD(P)-BINDING ROSSMANN-FOLD SUPERFAMILY PROTEIN"/>
    <property type="match status" value="1"/>
</dbReference>
<comment type="similarity">
    <text evidence="1">Belongs to the short-chain dehydrogenases/reductases (SDR) family.</text>
</comment>
<evidence type="ECO:0000313" key="6">
    <source>
        <dbReference type="Proteomes" id="UP001610446"/>
    </source>
</evidence>
<dbReference type="Pfam" id="PF00106">
    <property type="entry name" value="adh_short"/>
    <property type="match status" value="1"/>
</dbReference>
<keyword evidence="3" id="KW-0560">Oxidoreductase</keyword>
<dbReference type="InterPro" id="IPR002347">
    <property type="entry name" value="SDR_fam"/>
</dbReference>
<reference evidence="5 6" key="1">
    <citation type="submission" date="2024-07" db="EMBL/GenBank/DDBJ databases">
        <title>Section-level genome sequencing and comparative genomics of Aspergillus sections Usti and Cavernicolus.</title>
        <authorList>
            <consortium name="Lawrence Berkeley National Laboratory"/>
            <person name="Nybo J.L."/>
            <person name="Vesth T.C."/>
            <person name="Theobald S."/>
            <person name="Frisvad J.C."/>
            <person name="Larsen T.O."/>
            <person name="Kjaerboelling I."/>
            <person name="Rothschild-Mancinelli K."/>
            <person name="Lyhne E.K."/>
            <person name="Kogle M.E."/>
            <person name="Barry K."/>
            <person name="Clum A."/>
            <person name="Na H."/>
            <person name="Ledsgaard L."/>
            <person name="Lin J."/>
            <person name="Lipzen A."/>
            <person name="Kuo A."/>
            <person name="Riley R."/>
            <person name="Mondo S."/>
            <person name="Labutti K."/>
            <person name="Haridas S."/>
            <person name="Pangalinan J."/>
            <person name="Salamov A.A."/>
            <person name="Simmons B.A."/>
            <person name="Magnuson J.K."/>
            <person name="Chen J."/>
            <person name="Drula E."/>
            <person name="Henrissat B."/>
            <person name="Wiebenga A."/>
            <person name="Lubbers R.J."/>
            <person name="Gomes A.C."/>
            <person name="Makela M.R."/>
            <person name="Stajich J."/>
            <person name="Grigoriev I.V."/>
            <person name="Mortensen U.H."/>
            <person name="De Vries R.P."/>
            <person name="Baker S.E."/>
            <person name="Andersen M.R."/>
        </authorList>
    </citation>
    <scope>NUCLEOTIDE SEQUENCE [LARGE SCALE GENOMIC DNA]</scope>
    <source>
        <strain evidence="5 6">CBS 123904</strain>
    </source>
</reference>
<name>A0ABR4JXQ2_9EURO</name>
<keyword evidence="6" id="KW-1185">Reference proteome</keyword>
<comment type="caution">
    <text evidence="5">The sequence shown here is derived from an EMBL/GenBank/DDBJ whole genome shotgun (WGS) entry which is preliminary data.</text>
</comment>
<dbReference type="EMBL" id="JBFXLU010000079">
    <property type="protein sequence ID" value="KAL2844562.1"/>
    <property type="molecule type" value="Genomic_DNA"/>
</dbReference>
<evidence type="ECO:0000256" key="1">
    <source>
        <dbReference type="ARBA" id="ARBA00006484"/>
    </source>
</evidence>